<dbReference type="SUPFAM" id="SSF109709">
    <property type="entry name" value="KorB DNA-binding domain-like"/>
    <property type="match status" value="1"/>
</dbReference>
<dbReference type="EMBL" id="RYFG02000086">
    <property type="protein sequence ID" value="TRW95890.1"/>
    <property type="molecule type" value="Genomic_DNA"/>
</dbReference>
<reference evidence="2 3" key="1">
    <citation type="journal article" date="2019" name="Antonie Van Leeuwenhoek">
        <title>Description of 'Ca. Methylobacter oryzae' KRF1, a novel species from the environmentally important Methylobacter clade 2.</title>
        <authorList>
            <person name="Khatri K."/>
            <person name="Mohite J.A."/>
            <person name="Pandit P.S."/>
            <person name="Bahulikar R."/>
            <person name="Rahalkar M.C."/>
        </authorList>
    </citation>
    <scope>NUCLEOTIDE SEQUENCE [LARGE SCALE GENOMIC DNA]</scope>
    <source>
        <strain evidence="2 3">KRF1</strain>
    </source>
</reference>
<dbReference type="InterPro" id="IPR011111">
    <property type="entry name" value="Plasmid_RepB"/>
</dbReference>
<dbReference type="InterPro" id="IPR036086">
    <property type="entry name" value="ParB/Sulfiredoxin_sf"/>
</dbReference>
<comment type="caution">
    <text evidence="2">The sequence shown here is derived from an EMBL/GenBank/DDBJ whole genome shotgun (WGS) entry which is preliminary data.</text>
</comment>
<evidence type="ECO:0000259" key="1">
    <source>
        <dbReference type="Pfam" id="PF07506"/>
    </source>
</evidence>
<dbReference type="InterPro" id="IPR050336">
    <property type="entry name" value="Chromosome_partition/occlusion"/>
</dbReference>
<accession>A0ABY3CBL8</accession>
<dbReference type="Gene3D" id="1.10.10.2830">
    <property type="match status" value="1"/>
</dbReference>
<dbReference type="RefSeq" id="WP_127030378.1">
    <property type="nucleotide sequence ID" value="NZ_RYFG02000086.1"/>
</dbReference>
<dbReference type="SUPFAM" id="SSF110849">
    <property type="entry name" value="ParB/Sulfiredoxin"/>
    <property type="match status" value="1"/>
</dbReference>
<dbReference type="Pfam" id="PF07506">
    <property type="entry name" value="RepB"/>
    <property type="match status" value="1"/>
</dbReference>
<dbReference type="PANTHER" id="PTHR33375">
    <property type="entry name" value="CHROMOSOME-PARTITIONING PROTEIN PARB-RELATED"/>
    <property type="match status" value="1"/>
</dbReference>
<dbReference type="PANTHER" id="PTHR33375:SF1">
    <property type="entry name" value="CHROMOSOME-PARTITIONING PROTEIN PARB-RELATED"/>
    <property type="match status" value="1"/>
</dbReference>
<organism evidence="2 3">
    <name type="scientific">Candidatus Methylobacter oryzae</name>
    <dbReference type="NCBI Taxonomy" id="2497749"/>
    <lineage>
        <taxon>Bacteria</taxon>
        <taxon>Pseudomonadati</taxon>
        <taxon>Pseudomonadota</taxon>
        <taxon>Gammaproteobacteria</taxon>
        <taxon>Methylococcales</taxon>
        <taxon>Methylococcaceae</taxon>
        <taxon>Methylobacter</taxon>
    </lineage>
</organism>
<evidence type="ECO:0000313" key="2">
    <source>
        <dbReference type="EMBL" id="TRW95890.1"/>
    </source>
</evidence>
<feature type="domain" description="RepB plasmid partition" evidence="1">
    <location>
        <begin position="101"/>
        <end position="282"/>
    </location>
</feature>
<protein>
    <submittedName>
        <fullName evidence="2">Chromosome partitioning protein ParB</fullName>
    </submittedName>
</protein>
<evidence type="ECO:0000313" key="3">
    <source>
        <dbReference type="Proteomes" id="UP000733744"/>
    </source>
</evidence>
<keyword evidence="3" id="KW-1185">Reference proteome</keyword>
<dbReference type="Proteomes" id="UP000733744">
    <property type="component" value="Unassembled WGS sequence"/>
</dbReference>
<proteinExistence type="predicted"/>
<dbReference type="Gene3D" id="3.90.1530.10">
    <property type="entry name" value="Conserved hypothetical protein from pyrococcus furiosus pfu- 392566-001, ParB domain"/>
    <property type="match status" value="1"/>
</dbReference>
<gene>
    <name evidence="2" type="ORF">EKO24_009370</name>
</gene>
<sequence>MPQLPIGFIPEPLSIALDRILPSRKTPQGALYTRKLKQIRSSIDTVGLIEPLTIGKADKATGQHVLLDGHLRLLVLRELNYQDAPCFIATDDETYTYNNRINRLSTVQEHHMIRRAVERGVSKERLALALNMDVSYVLKKLNLLDGLCAEVINILKDQQFSVNLSQVLRKMKPIRQMECVELMVSANNLSVGYAKALLMATPERLLVEPNRAKKMNGITPEQIAKMEREMSNLLGQYKLVEQNYGEDVLNLVLAKGYLSKLLENEHVVRYLHTHHPGVLVEFENIVQTVSLDK</sequence>
<name>A0ABY3CBL8_9GAMM</name>